<proteinExistence type="predicted"/>
<evidence type="ECO:0000313" key="3">
    <source>
        <dbReference type="Proteomes" id="UP000028582"/>
    </source>
</evidence>
<dbReference type="PANTHER" id="PTHR43686:SF1">
    <property type="entry name" value="AMINOTRAN_5 DOMAIN-CONTAINING PROTEIN"/>
    <property type="match status" value="1"/>
</dbReference>
<sequence>MTARPRSMMCSRLRPSKQGPAHFGCQEGSDEHEVPTIQVEHVLFVAEKAHSHLANKVEREGGDTSGILGNIRLGLAFLLKQRTGSLRIMELKPEHVQHVRESQSHNQNFVLLRRRTNDVDPPPPPIFFSIIIQLDDLFLHHNL</sequence>
<comment type="caution">
    <text evidence="2">The sequence shown here is derived from an EMBL/GenBank/DDBJ whole genome shotgun (WGS) entry which is preliminary data.</text>
</comment>
<feature type="non-terminal residue" evidence="2">
    <location>
        <position position="143"/>
    </location>
</feature>
<dbReference type="EMBL" id="ANJA01001320">
    <property type="protein sequence ID" value="ETO77649.1"/>
    <property type="molecule type" value="Genomic_DNA"/>
</dbReference>
<feature type="region of interest" description="Disordered" evidence="1">
    <location>
        <begin position="1"/>
        <end position="28"/>
    </location>
</feature>
<evidence type="ECO:0000256" key="1">
    <source>
        <dbReference type="SAM" id="MobiDB-lite"/>
    </source>
</evidence>
<name>A0A081AFI8_PHYNI</name>
<reference evidence="2 3" key="1">
    <citation type="submission" date="2013-11" db="EMBL/GenBank/DDBJ databases">
        <title>The Genome Sequence of Phytophthora parasitica P1976.</title>
        <authorList>
            <consortium name="The Broad Institute Genomics Platform"/>
            <person name="Russ C."/>
            <person name="Tyler B."/>
            <person name="Panabieres F."/>
            <person name="Shan W."/>
            <person name="Tripathy S."/>
            <person name="Grunwald N."/>
            <person name="Machado M."/>
            <person name="Johnson C.S."/>
            <person name="Walker B."/>
            <person name="Young S."/>
            <person name="Zeng Q."/>
            <person name="Gargeya S."/>
            <person name="Fitzgerald M."/>
            <person name="Haas B."/>
            <person name="Abouelleil A."/>
            <person name="Allen A.W."/>
            <person name="Alvarado L."/>
            <person name="Arachchi H.M."/>
            <person name="Berlin A.M."/>
            <person name="Chapman S.B."/>
            <person name="Gainer-Dewar J."/>
            <person name="Goldberg J."/>
            <person name="Griggs A."/>
            <person name="Gujja S."/>
            <person name="Hansen M."/>
            <person name="Howarth C."/>
            <person name="Imamovic A."/>
            <person name="Ireland A."/>
            <person name="Larimer J."/>
            <person name="McCowan C."/>
            <person name="Murphy C."/>
            <person name="Pearson M."/>
            <person name="Poon T.W."/>
            <person name="Priest M."/>
            <person name="Roberts A."/>
            <person name="Saif S."/>
            <person name="Shea T."/>
            <person name="Sisk P."/>
            <person name="Sykes S."/>
            <person name="Wortman J."/>
            <person name="Nusbaum C."/>
            <person name="Birren B."/>
        </authorList>
    </citation>
    <scope>NUCLEOTIDE SEQUENCE [LARGE SCALE GENOMIC DNA]</scope>
    <source>
        <strain evidence="2 3">P1976</strain>
    </source>
</reference>
<organism evidence="2 3">
    <name type="scientific">Phytophthora nicotianae P1976</name>
    <dbReference type="NCBI Taxonomy" id="1317066"/>
    <lineage>
        <taxon>Eukaryota</taxon>
        <taxon>Sar</taxon>
        <taxon>Stramenopiles</taxon>
        <taxon>Oomycota</taxon>
        <taxon>Peronosporomycetes</taxon>
        <taxon>Peronosporales</taxon>
        <taxon>Peronosporaceae</taxon>
        <taxon>Phytophthora</taxon>
    </lineage>
</organism>
<protein>
    <submittedName>
        <fullName evidence="2">Uncharacterized protein</fullName>
    </submittedName>
</protein>
<dbReference type="AlphaFoldDB" id="A0A081AFI8"/>
<dbReference type="Proteomes" id="UP000028582">
    <property type="component" value="Unassembled WGS sequence"/>
</dbReference>
<gene>
    <name evidence="2" type="ORF">F444_07177</name>
</gene>
<dbReference type="PANTHER" id="PTHR43686">
    <property type="entry name" value="SULFURTRANSFERASE-RELATED"/>
    <property type="match status" value="1"/>
</dbReference>
<evidence type="ECO:0000313" key="2">
    <source>
        <dbReference type="EMBL" id="ETO77649.1"/>
    </source>
</evidence>
<accession>A0A081AFI8</accession>